<feature type="domain" description="Histidine kinase" evidence="9">
    <location>
        <begin position="359"/>
        <end position="563"/>
    </location>
</feature>
<dbReference type="GO" id="GO:0005524">
    <property type="term" value="F:ATP binding"/>
    <property type="evidence" value="ECO:0007669"/>
    <property type="project" value="UniProtKB-KW"/>
</dbReference>
<evidence type="ECO:0000256" key="6">
    <source>
        <dbReference type="ARBA" id="ARBA00022840"/>
    </source>
</evidence>
<dbReference type="Gene3D" id="3.30.450.20">
    <property type="entry name" value="PAS domain"/>
    <property type="match status" value="1"/>
</dbReference>
<dbReference type="SMART" id="SM00387">
    <property type="entry name" value="HATPase_c"/>
    <property type="match status" value="1"/>
</dbReference>
<dbReference type="GO" id="GO:0030295">
    <property type="term" value="F:protein kinase activator activity"/>
    <property type="evidence" value="ECO:0007669"/>
    <property type="project" value="TreeGrafter"/>
</dbReference>
<dbReference type="InterPro" id="IPR003661">
    <property type="entry name" value="HisK_dim/P_dom"/>
</dbReference>
<keyword evidence="8" id="KW-0812">Transmembrane</keyword>
<organism evidence="10 11">
    <name type="scientific">Halobellus clavatus</name>
    <dbReference type="NCBI Taxonomy" id="660517"/>
    <lineage>
        <taxon>Archaea</taxon>
        <taxon>Methanobacteriati</taxon>
        <taxon>Methanobacteriota</taxon>
        <taxon>Stenosarchaea group</taxon>
        <taxon>Halobacteria</taxon>
        <taxon>Halobacteriales</taxon>
        <taxon>Haloferacaceae</taxon>
        <taxon>Halobellus</taxon>
    </lineage>
</organism>
<protein>
    <recommendedName>
        <fullName evidence="2">histidine kinase</fullName>
        <ecNumber evidence="2">2.7.13.3</ecNumber>
    </recommendedName>
</protein>
<gene>
    <name evidence="10" type="ORF">SAMN04487946_10620</name>
</gene>
<feature type="transmembrane region" description="Helical" evidence="8">
    <location>
        <begin position="108"/>
        <end position="128"/>
    </location>
</feature>
<keyword evidence="6" id="KW-0067">ATP-binding</keyword>
<evidence type="ECO:0000256" key="8">
    <source>
        <dbReference type="SAM" id="Phobius"/>
    </source>
</evidence>
<keyword evidence="11" id="KW-1185">Reference proteome</keyword>
<dbReference type="STRING" id="660517.SAMN04487946_10620"/>
<dbReference type="SUPFAM" id="SSF55874">
    <property type="entry name" value="ATPase domain of HSP90 chaperone/DNA topoisomerase II/histidine kinase"/>
    <property type="match status" value="1"/>
</dbReference>
<feature type="transmembrane region" description="Helical" evidence="8">
    <location>
        <begin position="187"/>
        <end position="208"/>
    </location>
</feature>
<dbReference type="EMBL" id="FNPB01000006">
    <property type="protein sequence ID" value="SDY07591.1"/>
    <property type="molecule type" value="Genomic_DNA"/>
</dbReference>
<keyword evidence="8" id="KW-1133">Transmembrane helix</keyword>
<sequence length="569" mass="61363">MFCETDLVEPLGALVVLAAFAAATGTLGLMWYLRQYRETVSARWFILTLGAQAVVAAAYGVGLLTFDPVLRRYAEASVWIGLVWLGPSFLAFALSYTGRTDLFRSRGFRLLFAVPAAGSLLALTHPAHDLLWRGFRLSPLFEVATVRYAIHPLGYALALASLAAAAVAVLLLVETIVAYGPLYRREAIAVAVSTLPPAAAFVVWLAGVGPWPELNLGVAMLVPHVLFDTYAFVGTHMFETNPTTQRAAARSALDDLDSPLLVVDTDSRVVKLNDRAASLFDVDSTARRPTDFERLIGVDLETVLRDGEIEVDGERGAVFSVSYTELTDPAGTEVGGLVVLYDISTERQQTQQLDVLNRILRHNLRNELTVILGRARLIESSPDADPGSQARTIRQAGERLQSISEKARDFARVVERDVQSVDVDLDSIVADVVEASSDEHPAASVDVDIDVSRPTVRSDPELLSLTLSTLVENAVVHAPTEPTVSVRVTDGADGTIRIEIRDSNPEIDAAELAPIESGTETALEHGSGIGLWVATWCVSALGGDLHFRYEDGNVAVVDVPAGDEPDSEA</sequence>
<accession>A0A1H3GWH2</accession>
<evidence type="ECO:0000313" key="10">
    <source>
        <dbReference type="EMBL" id="SDY07591.1"/>
    </source>
</evidence>
<dbReference type="CDD" id="cd00082">
    <property type="entry name" value="HisKA"/>
    <property type="match status" value="1"/>
</dbReference>
<keyword evidence="7" id="KW-0902">Two-component regulatory system</keyword>
<dbReference type="InterPro" id="IPR003594">
    <property type="entry name" value="HATPase_dom"/>
</dbReference>
<feature type="transmembrane region" description="Helical" evidence="8">
    <location>
        <begin position="148"/>
        <end position="175"/>
    </location>
</feature>
<evidence type="ECO:0000259" key="9">
    <source>
        <dbReference type="PROSITE" id="PS50109"/>
    </source>
</evidence>
<dbReference type="Pfam" id="PF16927">
    <property type="entry name" value="HisKA_7TM"/>
    <property type="match status" value="1"/>
</dbReference>
<proteinExistence type="predicted"/>
<evidence type="ECO:0000256" key="4">
    <source>
        <dbReference type="ARBA" id="ARBA00022741"/>
    </source>
</evidence>
<keyword evidence="5 10" id="KW-0418">Kinase</keyword>
<feature type="transmembrane region" description="Helical" evidence="8">
    <location>
        <begin position="78"/>
        <end position="96"/>
    </location>
</feature>
<feature type="transmembrane region" description="Helical" evidence="8">
    <location>
        <begin position="44"/>
        <end position="66"/>
    </location>
</feature>
<dbReference type="InterPro" id="IPR031621">
    <property type="entry name" value="HisKA_7TM"/>
</dbReference>
<dbReference type="Pfam" id="PF02518">
    <property type="entry name" value="HATPase_c"/>
    <property type="match status" value="1"/>
</dbReference>
<dbReference type="EC" id="2.7.13.3" evidence="2"/>
<dbReference type="Proteomes" id="UP000199170">
    <property type="component" value="Unassembled WGS sequence"/>
</dbReference>
<evidence type="ECO:0000256" key="2">
    <source>
        <dbReference type="ARBA" id="ARBA00012438"/>
    </source>
</evidence>
<dbReference type="PANTHER" id="PTHR42878">
    <property type="entry name" value="TWO-COMPONENT HISTIDINE KINASE"/>
    <property type="match status" value="1"/>
</dbReference>
<dbReference type="InterPro" id="IPR036890">
    <property type="entry name" value="HATPase_C_sf"/>
</dbReference>
<dbReference type="InterPro" id="IPR005467">
    <property type="entry name" value="His_kinase_dom"/>
</dbReference>
<evidence type="ECO:0000256" key="1">
    <source>
        <dbReference type="ARBA" id="ARBA00000085"/>
    </source>
</evidence>
<evidence type="ECO:0000313" key="11">
    <source>
        <dbReference type="Proteomes" id="UP000199170"/>
    </source>
</evidence>
<keyword evidence="4" id="KW-0547">Nucleotide-binding</keyword>
<dbReference type="InterPro" id="IPR050351">
    <property type="entry name" value="BphY/WalK/GraS-like"/>
</dbReference>
<comment type="catalytic activity">
    <reaction evidence="1">
        <text>ATP + protein L-histidine = ADP + protein N-phospho-L-histidine.</text>
        <dbReference type="EC" id="2.7.13.3"/>
    </reaction>
</comment>
<dbReference type="Gene3D" id="3.30.565.10">
    <property type="entry name" value="Histidine kinase-like ATPase, C-terminal domain"/>
    <property type="match status" value="1"/>
</dbReference>
<dbReference type="PANTHER" id="PTHR42878:SF7">
    <property type="entry name" value="SENSOR HISTIDINE KINASE GLRK"/>
    <property type="match status" value="1"/>
</dbReference>
<dbReference type="PROSITE" id="PS50109">
    <property type="entry name" value="HIS_KIN"/>
    <property type="match status" value="1"/>
</dbReference>
<dbReference type="GO" id="GO:0007234">
    <property type="term" value="P:osmosensory signaling via phosphorelay pathway"/>
    <property type="evidence" value="ECO:0007669"/>
    <property type="project" value="TreeGrafter"/>
</dbReference>
<dbReference type="AlphaFoldDB" id="A0A1H3GWH2"/>
<keyword evidence="8" id="KW-0472">Membrane</keyword>
<keyword evidence="3" id="KW-0808">Transferase</keyword>
<feature type="transmembrane region" description="Helical" evidence="8">
    <location>
        <begin position="12"/>
        <end position="32"/>
    </location>
</feature>
<evidence type="ECO:0000256" key="3">
    <source>
        <dbReference type="ARBA" id="ARBA00022679"/>
    </source>
</evidence>
<reference evidence="11" key="1">
    <citation type="submission" date="2016-10" db="EMBL/GenBank/DDBJ databases">
        <authorList>
            <person name="Varghese N."/>
            <person name="Submissions S."/>
        </authorList>
    </citation>
    <scope>NUCLEOTIDE SEQUENCE [LARGE SCALE GENOMIC DNA]</scope>
    <source>
        <strain evidence="11">CGMCC 1.10118</strain>
    </source>
</reference>
<dbReference type="GO" id="GO:0000156">
    <property type="term" value="F:phosphorelay response regulator activity"/>
    <property type="evidence" value="ECO:0007669"/>
    <property type="project" value="TreeGrafter"/>
</dbReference>
<name>A0A1H3GWH2_9EURY</name>
<dbReference type="GO" id="GO:0000155">
    <property type="term" value="F:phosphorelay sensor kinase activity"/>
    <property type="evidence" value="ECO:0007669"/>
    <property type="project" value="InterPro"/>
</dbReference>
<evidence type="ECO:0000256" key="7">
    <source>
        <dbReference type="ARBA" id="ARBA00023012"/>
    </source>
</evidence>
<evidence type="ECO:0000256" key="5">
    <source>
        <dbReference type="ARBA" id="ARBA00022777"/>
    </source>
</evidence>